<dbReference type="InterPro" id="IPR029062">
    <property type="entry name" value="Class_I_gatase-like"/>
</dbReference>
<organism evidence="3 4">
    <name type="scientific">Sphingobium terrigena</name>
    <dbReference type="NCBI Taxonomy" id="2304063"/>
    <lineage>
        <taxon>Bacteria</taxon>
        <taxon>Pseudomonadati</taxon>
        <taxon>Pseudomonadota</taxon>
        <taxon>Alphaproteobacteria</taxon>
        <taxon>Sphingomonadales</taxon>
        <taxon>Sphingomonadaceae</taxon>
        <taxon>Sphingobium</taxon>
    </lineage>
</organism>
<feature type="chain" id="PRO_5019345267" evidence="1">
    <location>
        <begin position="25"/>
        <end position="372"/>
    </location>
</feature>
<feature type="domain" description="ThuA-like" evidence="2">
    <location>
        <begin position="138"/>
        <end position="361"/>
    </location>
</feature>
<keyword evidence="1" id="KW-0732">Signal</keyword>
<protein>
    <submittedName>
        <fullName evidence="3">ThuA domain-containing protein</fullName>
    </submittedName>
</protein>
<reference evidence="3 4" key="1">
    <citation type="submission" date="2018-08" db="EMBL/GenBank/DDBJ databases">
        <title>Sphingobium sp. EO9.</title>
        <authorList>
            <person name="Park Y."/>
            <person name="Kim K.H."/>
            <person name="Jeon C.O."/>
        </authorList>
    </citation>
    <scope>NUCLEOTIDE SEQUENCE [LARGE SCALE GENOMIC DNA]</scope>
    <source>
        <strain evidence="3 4">EO9</strain>
    </source>
</reference>
<dbReference type="PANTHER" id="PTHR40469">
    <property type="entry name" value="SECRETED GLYCOSYL HYDROLASE"/>
    <property type="match status" value="1"/>
</dbReference>
<dbReference type="AlphaFoldDB" id="A0A418YPL4"/>
<proteinExistence type="predicted"/>
<name>A0A418YPL4_9SPHN</name>
<evidence type="ECO:0000259" key="2">
    <source>
        <dbReference type="Pfam" id="PF06283"/>
    </source>
</evidence>
<evidence type="ECO:0000256" key="1">
    <source>
        <dbReference type="SAM" id="SignalP"/>
    </source>
</evidence>
<dbReference type="SUPFAM" id="SSF52317">
    <property type="entry name" value="Class I glutamine amidotransferase-like"/>
    <property type="match status" value="1"/>
</dbReference>
<evidence type="ECO:0000313" key="4">
    <source>
        <dbReference type="Proteomes" id="UP000283469"/>
    </source>
</evidence>
<accession>A0A418YPL4</accession>
<comment type="caution">
    <text evidence="3">The sequence shown here is derived from an EMBL/GenBank/DDBJ whole genome shotgun (WGS) entry which is preliminary data.</text>
</comment>
<dbReference type="EMBL" id="QVRA01000017">
    <property type="protein sequence ID" value="RJG53302.1"/>
    <property type="molecule type" value="Genomic_DNA"/>
</dbReference>
<dbReference type="PANTHER" id="PTHR40469:SF2">
    <property type="entry name" value="GALACTOSE-BINDING DOMAIN-LIKE SUPERFAMILY PROTEIN"/>
    <property type="match status" value="1"/>
</dbReference>
<sequence length="372" mass="40314">MAIKQAIVGCIAVLVSTIATPAIAKPVTDCPMRDMPFSAATPLIDILLSPAARAVLDKAVPGRFDKLPPQFAGTTPPTFAAILSLREAAGFLQIKPDTLATIEAQLTALPVTAADKVARCARYDNDVPKFTLPAGRPRLLLFEKINGFRDVPSVNAAREALLAMAKHKGWSMVVTDKGGAINPATLRKFDAVIWNNISGDVLTLSQRRALQNYLARGGGFVGMHGSAGDPVYFWDWYADTLIGARFKGHPSKPQFQEARIAVNKAHPLATALPAEWRMTDEWYSFRTNPRTAGADVLLTLDESTYQPAGMMNQDLRMGDHPLAWTNCVGKGRMFYSAIGHMPETYSQPQHVALLESAIGWTVDRGAACKAKG</sequence>
<dbReference type="InterPro" id="IPR029010">
    <property type="entry name" value="ThuA-like"/>
</dbReference>
<dbReference type="Pfam" id="PF06283">
    <property type="entry name" value="ThuA"/>
    <property type="match status" value="1"/>
</dbReference>
<dbReference type="OrthoDB" id="109511at2"/>
<keyword evidence="4" id="KW-1185">Reference proteome</keyword>
<evidence type="ECO:0000313" key="3">
    <source>
        <dbReference type="EMBL" id="RJG53302.1"/>
    </source>
</evidence>
<dbReference type="Gene3D" id="3.40.50.880">
    <property type="match status" value="1"/>
</dbReference>
<gene>
    <name evidence="3" type="ORF">D0Z70_16665</name>
</gene>
<feature type="signal peptide" evidence="1">
    <location>
        <begin position="1"/>
        <end position="24"/>
    </location>
</feature>
<dbReference type="Proteomes" id="UP000283469">
    <property type="component" value="Unassembled WGS sequence"/>
</dbReference>